<dbReference type="Pfam" id="PF07362">
    <property type="entry name" value="CcdA"/>
    <property type="match status" value="1"/>
</dbReference>
<dbReference type="AlphaFoldDB" id="A0A245ZPL9"/>
<dbReference type="InterPro" id="IPR009956">
    <property type="entry name" value="Post-segregation_anti-tox_CcdA"/>
</dbReference>
<name>A0A245ZPL9_9SPHN</name>
<evidence type="ECO:0000256" key="1">
    <source>
        <dbReference type="ARBA" id="ARBA00022649"/>
    </source>
</evidence>
<organism evidence="2 3">
    <name type="scientific">Sphingomonas mucosissima</name>
    <dbReference type="NCBI Taxonomy" id="370959"/>
    <lineage>
        <taxon>Bacteria</taxon>
        <taxon>Pseudomonadati</taxon>
        <taxon>Pseudomonadota</taxon>
        <taxon>Alphaproteobacteria</taxon>
        <taxon>Sphingomonadales</taxon>
        <taxon>Sphingomonadaceae</taxon>
        <taxon>Sphingomonas</taxon>
    </lineage>
</organism>
<dbReference type="EMBL" id="NBBJ01000001">
    <property type="protein sequence ID" value="OWK31696.1"/>
    <property type="molecule type" value="Genomic_DNA"/>
</dbReference>
<keyword evidence="3" id="KW-1185">Reference proteome</keyword>
<keyword evidence="1" id="KW-1277">Toxin-antitoxin system</keyword>
<gene>
    <name evidence="2" type="ORF">SPMU_00140</name>
</gene>
<evidence type="ECO:0000313" key="2">
    <source>
        <dbReference type="EMBL" id="OWK31696.1"/>
    </source>
</evidence>
<comment type="caution">
    <text evidence="2">The sequence shown here is derived from an EMBL/GenBank/DDBJ whole genome shotgun (WGS) entry which is preliminary data.</text>
</comment>
<proteinExistence type="predicted"/>
<dbReference type="Proteomes" id="UP000197783">
    <property type="component" value="Unassembled WGS sequence"/>
</dbReference>
<protein>
    <submittedName>
        <fullName evidence="2">Post-segregation antitoxin CcdA</fullName>
    </submittedName>
</protein>
<reference evidence="2 3" key="1">
    <citation type="submission" date="2017-03" db="EMBL/GenBank/DDBJ databases">
        <title>Genome sequence of Sphingomonas mucosissima DSM 17494.</title>
        <authorList>
            <person name="Poehlein A."/>
            <person name="Wuebbeler J.H."/>
            <person name="Steinbuechel A."/>
            <person name="Daniel R."/>
        </authorList>
    </citation>
    <scope>NUCLEOTIDE SEQUENCE [LARGE SCALE GENOMIC DNA]</scope>
    <source>
        <strain evidence="2 3">DSM 17494</strain>
    </source>
</reference>
<evidence type="ECO:0000313" key="3">
    <source>
        <dbReference type="Proteomes" id="UP000197783"/>
    </source>
</evidence>
<accession>A0A245ZPL9</accession>
<sequence length="90" mass="10386">MRTRIVYARMKHDNLMSGKRKPLNVTIDTGIVQAARDAGLNLSKVSEAGLIEAIRHENERRWHEENHAALDSSNRWVERNGLPFAKHRPF</sequence>